<evidence type="ECO:0000256" key="2">
    <source>
        <dbReference type="ARBA" id="ARBA00022630"/>
    </source>
</evidence>
<keyword evidence="2" id="KW-0285">Flavoprotein</keyword>
<dbReference type="STRING" id="39966.A0A369K7R8"/>
<feature type="transmembrane region" description="Helical" evidence="5">
    <location>
        <begin position="407"/>
        <end position="431"/>
    </location>
</feature>
<comment type="similarity">
    <text evidence="1">Belongs to the NADH:flavin oxidoreductase/NADH oxidase family.</text>
</comment>
<dbReference type="InParanoid" id="A0A369K7R8"/>
<keyword evidence="5" id="KW-0812">Transmembrane</keyword>
<evidence type="ECO:0000256" key="1">
    <source>
        <dbReference type="ARBA" id="ARBA00005979"/>
    </source>
</evidence>
<dbReference type="InterPro" id="IPR013785">
    <property type="entry name" value="Aldolase_TIM"/>
</dbReference>
<dbReference type="OrthoDB" id="1663137at2759"/>
<dbReference type="EMBL" id="LUEZ02000013">
    <property type="protein sequence ID" value="RDB27844.1"/>
    <property type="molecule type" value="Genomic_DNA"/>
</dbReference>
<keyword evidence="5" id="KW-1133">Transmembrane helix</keyword>
<evidence type="ECO:0000256" key="4">
    <source>
        <dbReference type="ARBA" id="ARBA00023002"/>
    </source>
</evidence>
<accession>A0A369K7R8</accession>
<comment type="caution">
    <text evidence="7">The sequence shown here is derived from an EMBL/GenBank/DDBJ whole genome shotgun (WGS) entry which is preliminary data.</text>
</comment>
<feature type="transmembrane region" description="Helical" evidence="5">
    <location>
        <begin position="443"/>
        <end position="461"/>
    </location>
</feature>
<dbReference type="GO" id="GO:0016491">
    <property type="term" value="F:oxidoreductase activity"/>
    <property type="evidence" value="ECO:0007669"/>
    <property type="project" value="UniProtKB-KW"/>
</dbReference>
<evidence type="ECO:0000259" key="6">
    <source>
        <dbReference type="Pfam" id="PF00724"/>
    </source>
</evidence>
<keyword evidence="3" id="KW-0288">FMN</keyword>
<sequence length="489" mass="53757">MKGNSGVFSPVTLPCGRHVRNRLVKDAPHPTVQVAMYEHLANFLGGPPNVYHYALYSKWSEADWGMIITGNVQVSNAHLSLGRDVVLPRHITEESLKPFRQWVSSIRGSTSPVAIMQLSHTGRQSTNIIGGRLPFQRPLAPSAVPVKPKNLGWFSDVLHAIMFQTPRPMSLADIDEVVRLFVRGARVALESGFDGVQLHAAHGYLLAQFISPKSNKRTDEYCTEGENALRLLHRVVSSIRATVPQDFILGIKLNAADYIDPDLAKDTYTNQASPVLNHIRTIARWGGIDFIEVSGGDYEMPDFLTQPTTSSPRQALFSRFSHAAVQTLASLPSSPSTPTSPPPLILLTGGLRTPALLSTALASRHAHLLGIGRQSVLCPTLPSVLPSLLASSPSKAFRREPDLDMSAWVWGWVPRIPLVGAGVNMAWYVVMMRRLAMGDGVDSEPDYGVGPVGAVLLMWIWVEWSAWWMRVMGACVVMVGTVMWAWLRV</sequence>
<dbReference type="PANTHER" id="PTHR43656:SF2">
    <property type="entry name" value="BINDING OXIDOREDUCTASE, PUTATIVE (AFU_ORTHOLOGUE AFUA_2G08260)-RELATED"/>
    <property type="match status" value="1"/>
</dbReference>
<proteinExistence type="inferred from homology"/>
<evidence type="ECO:0000256" key="5">
    <source>
        <dbReference type="SAM" id="Phobius"/>
    </source>
</evidence>
<dbReference type="Pfam" id="PF00724">
    <property type="entry name" value="Oxidored_FMN"/>
    <property type="match status" value="1"/>
</dbReference>
<keyword evidence="8" id="KW-1185">Reference proteome</keyword>
<feature type="transmembrane region" description="Helical" evidence="5">
    <location>
        <begin position="467"/>
        <end position="487"/>
    </location>
</feature>
<name>A0A369K7R8_HYPMA</name>
<evidence type="ECO:0000256" key="3">
    <source>
        <dbReference type="ARBA" id="ARBA00022643"/>
    </source>
</evidence>
<keyword evidence="4" id="KW-0560">Oxidoreductase</keyword>
<dbReference type="Gene3D" id="3.20.20.70">
    <property type="entry name" value="Aldolase class I"/>
    <property type="match status" value="1"/>
</dbReference>
<evidence type="ECO:0000313" key="8">
    <source>
        <dbReference type="Proteomes" id="UP000076154"/>
    </source>
</evidence>
<evidence type="ECO:0000313" key="7">
    <source>
        <dbReference type="EMBL" id="RDB27844.1"/>
    </source>
</evidence>
<feature type="domain" description="NADH:flavin oxidoreductase/NADH oxidase N-terminal" evidence="6">
    <location>
        <begin position="8"/>
        <end position="264"/>
    </location>
</feature>
<dbReference type="AlphaFoldDB" id="A0A369K7R8"/>
<reference evidence="7" key="1">
    <citation type="submission" date="2018-04" db="EMBL/GenBank/DDBJ databases">
        <title>Whole genome sequencing of Hypsizygus marmoreus.</title>
        <authorList>
            <person name="Choi I.-G."/>
            <person name="Min B."/>
            <person name="Kim J.-G."/>
            <person name="Kim S."/>
            <person name="Oh Y.-L."/>
            <person name="Kong W.-S."/>
            <person name="Park H."/>
            <person name="Jeong J."/>
            <person name="Song E.-S."/>
        </authorList>
    </citation>
    <scope>NUCLEOTIDE SEQUENCE [LARGE SCALE GENOMIC DNA]</scope>
    <source>
        <strain evidence="7">51987-8</strain>
    </source>
</reference>
<dbReference type="InterPro" id="IPR051799">
    <property type="entry name" value="NADH_flavin_oxidoreductase"/>
</dbReference>
<dbReference type="Proteomes" id="UP000076154">
    <property type="component" value="Unassembled WGS sequence"/>
</dbReference>
<organism evidence="7 8">
    <name type="scientific">Hypsizygus marmoreus</name>
    <name type="common">White beech mushroom</name>
    <name type="synonym">Agaricus marmoreus</name>
    <dbReference type="NCBI Taxonomy" id="39966"/>
    <lineage>
        <taxon>Eukaryota</taxon>
        <taxon>Fungi</taxon>
        <taxon>Dikarya</taxon>
        <taxon>Basidiomycota</taxon>
        <taxon>Agaricomycotina</taxon>
        <taxon>Agaricomycetes</taxon>
        <taxon>Agaricomycetidae</taxon>
        <taxon>Agaricales</taxon>
        <taxon>Tricholomatineae</taxon>
        <taxon>Lyophyllaceae</taxon>
        <taxon>Hypsizygus</taxon>
    </lineage>
</organism>
<dbReference type="InterPro" id="IPR001155">
    <property type="entry name" value="OxRdtase_FMN_N"/>
</dbReference>
<dbReference type="GO" id="GO:0010181">
    <property type="term" value="F:FMN binding"/>
    <property type="evidence" value="ECO:0007669"/>
    <property type="project" value="InterPro"/>
</dbReference>
<dbReference type="PANTHER" id="PTHR43656">
    <property type="entry name" value="BINDING OXIDOREDUCTASE, PUTATIVE (AFU_ORTHOLOGUE AFUA_2G08260)-RELATED"/>
    <property type="match status" value="1"/>
</dbReference>
<dbReference type="SUPFAM" id="SSF51395">
    <property type="entry name" value="FMN-linked oxidoreductases"/>
    <property type="match status" value="1"/>
</dbReference>
<keyword evidence="5" id="KW-0472">Membrane</keyword>
<protein>
    <submittedName>
        <fullName evidence="7">NADPH dehydrogenase</fullName>
    </submittedName>
</protein>
<gene>
    <name evidence="7" type="primary">namA</name>
    <name evidence="7" type="ORF">Hypma_002133</name>
</gene>